<dbReference type="Gene3D" id="3.40.190.10">
    <property type="entry name" value="Periplasmic binding protein-like II"/>
    <property type="match status" value="2"/>
</dbReference>
<dbReference type="InterPro" id="IPR050490">
    <property type="entry name" value="Bact_solute-bd_prot1"/>
</dbReference>
<comment type="caution">
    <text evidence="5">The sequence shown here is derived from an EMBL/GenBank/DDBJ whole genome shotgun (WGS) entry which is preliminary data.</text>
</comment>
<evidence type="ECO:0000313" key="5">
    <source>
        <dbReference type="EMBL" id="MFC5407446.1"/>
    </source>
</evidence>
<organism evidence="5 6">
    <name type="scientific">Cohnella soli</name>
    <dbReference type="NCBI Taxonomy" id="425005"/>
    <lineage>
        <taxon>Bacteria</taxon>
        <taxon>Bacillati</taxon>
        <taxon>Bacillota</taxon>
        <taxon>Bacilli</taxon>
        <taxon>Bacillales</taxon>
        <taxon>Paenibacillaceae</taxon>
        <taxon>Cohnella</taxon>
    </lineage>
</organism>
<evidence type="ECO:0000256" key="3">
    <source>
        <dbReference type="SAM" id="MobiDB-lite"/>
    </source>
</evidence>
<name>A0ABW0I4W2_9BACL</name>
<dbReference type="Proteomes" id="UP001596113">
    <property type="component" value="Unassembled WGS sequence"/>
</dbReference>
<sequence>MRGLLSKRVRLTSAIAAMTLFLAACGNNNNTASPSASSASPSASATASGSPSASASDQSVEKVKLKVLGHASWFKSGWDAVVKDAEAHGFELEVEKVPDTDAGNDLIKTRFATKDTPDILLFFPGSIFSKIGPPADNFVKQEDQPWMANFDKSSWIRALDEKENVNGDRGYYAAPYWGSNVSAVLYNKKVFESLNLQIPKTYADFLAVCEAIKKAGKTPVYYSGKDNWTLQLLPFNAASKKGYGELADKINKNQAKFTDYANMKKGIEALVDLKNKGYINKTFLSDTYDNAEKALATGEAAMYHMGTWMMSDIVTKFPDNVNDIGSFIMPFDGDDTDILPVFAPYGMFVPKGKNQDAAQKFVNYFESLETQNLYFENEGGIPALNGVTKTKLTPAELDAKTLVDAGRKFANWQYGFDYDLSNFGVYLQDALVGSKTPDQVLAAMDKDFAKDAKAKKDPNFH</sequence>
<evidence type="ECO:0000256" key="2">
    <source>
        <dbReference type="ARBA" id="ARBA00022448"/>
    </source>
</evidence>
<protein>
    <submittedName>
        <fullName evidence="5">ABC transporter substrate-binding protein</fullName>
    </submittedName>
</protein>
<dbReference type="Pfam" id="PF01547">
    <property type="entry name" value="SBP_bac_1"/>
    <property type="match status" value="1"/>
</dbReference>
<dbReference type="SUPFAM" id="SSF53850">
    <property type="entry name" value="Periplasmic binding protein-like II"/>
    <property type="match status" value="1"/>
</dbReference>
<dbReference type="PROSITE" id="PS51257">
    <property type="entry name" value="PROKAR_LIPOPROTEIN"/>
    <property type="match status" value="1"/>
</dbReference>
<evidence type="ECO:0000313" key="6">
    <source>
        <dbReference type="Proteomes" id="UP001596113"/>
    </source>
</evidence>
<keyword evidence="2" id="KW-0813">Transport</keyword>
<dbReference type="InterPro" id="IPR006059">
    <property type="entry name" value="SBP"/>
</dbReference>
<dbReference type="RefSeq" id="WP_378140115.1">
    <property type="nucleotide sequence ID" value="NZ_JBHSMI010000067.1"/>
</dbReference>
<feature type="signal peptide" evidence="4">
    <location>
        <begin position="1"/>
        <end position="26"/>
    </location>
</feature>
<evidence type="ECO:0000256" key="1">
    <source>
        <dbReference type="ARBA" id="ARBA00008520"/>
    </source>
</evidence>
<keyword evidence="4" id="KW-0732">Signal</keyword>
<evidence type="ECO:0000256" key="4">
    <source>
        <dbReference type="SAM" id="SignalP"/>
    </source>
</evidence>
<accession>A0ABW0I4W2</accession>
<dbReference type="PANTHER" id="PTHR43649:SF29">
    <property type="entry name" value="OSMOPROTECTIVE COMPOUNDS-BINDING PROTEIN GGTB"/>
    <property type="match status" value="1"/>
</dbReference>
<feature type="region of interest" description="Disordered" evidence="3">
    <location>
        <begin position="32"/>
        <end position="55"/>
    </location>
</feature>
<dbReference type="EMBL" id="JBHSMI010000067">
    <property type="protein sequence ID" value="MFC5407446.1"/>
    <property type="molecule type" value="Genomic_DNA"/>
</dbReference>
<proteinExistence type="inferred from homology"/>
<gene>
    <name evidence="5" type="ORF">ACFPOF_32345</name>
</gene>
<feature type="chain" id="PRO_5047068118" evidence="4">
    <location>
        <begin position="27"/>
        <end position="461"/>
    </location>
</feature>
<comment type="similarity">
    <text evidence="1">Belongs to the bacterial solute-binding protein 1 family.</text>
</comment>
<dbReference type="PANTHER" id="PTHR43649">
    <property type="entry name" value="ARABINOSE-BINDING PROTEIN-RELATED"/>
    <property type="match status" value="1"/>
</dbReference>
<keyword evidence="6" id="KW-1185">Reference proteome</keyword>
<reference evidence="6" key="1">
    <citation type="journal article" date="2019" name="Int. J. Syst. Evol. Microbiol.">
        <title>The Global Catalogue of Microorganisms (GCM) 10K type strain sequencing project: providing services to taxonomists for standard genome sequencing and annotation.</title>
        <authorList>
            <consortium name="The Broad Institute Genomics Platform"/>
            <consortium name="The Broad Institute Genome Sequencing Center for Infectious Disease"/>
            <person name="Wu L."/>
            <person name="Ma J."/>
        </authorList>
    </citation>
    <scope>NUCLEOTIDE SEQUENCE [LARGE SCALE GENOMIC DNA]</scope>
    <source>
        <strain evidence="6">CGMCC 1.18575</strain>
    </source>
</reference>